<feature type="transmembrane region" description="Helical" evidence="1">
    <location>
        <begin position="136"/>
        <end position="157"/>
    </location>
</feature>
<dbReference type="VEuPathDB" id="FungiDB:PV07_12732"/>
<feature type="transmembrane region" description="Helical" evidence="1">
    <location>
        <begin position="87"/>
        <end position="110"/>
    </location>
</feature>
<dbReference type="HOGENOM" id="CLU_091747_0_0_1"/>
<keyword evidence="1" id="KW-1133">Transmembrane helix</keyword>
<keyword evidence="1" id="KW-0472">Membrane</keyword>
<proteinExistence type="predicted"/>
<dbReference type="Proteomes" id="UP000054466">
    <property type="component" value="Unassembled WGS sequence"/>
</dbReference>
<sequence>MSHLRPPCRVLFRIAATAAGGSFSPTSTTEAGEWQKALGFTLQRMKTQIYYVIFLIALREASRVGLWQMVYAGKHGYPPPREDDYGIAYTAGSIISWFFVCVFTIIWMPLFDWWLPRSQPSIAITTRWLLEAGNSILLPLSIWACLLTYTWLVWRIFIFVGSRTRDSTKRSRNTHQSWLVRAFVLLSILITIGLGYGALQILEKSDLARVKDAEIFRIVVPVLIYLGVQLAIGLLFRGRKEPAGKRAAQLRPVGIEVGAEEGKETLLEV</sequence>
<feature type="transmembrane region" description="Helical" evidence="1">
    <location>
        <begin position="218"/>
        <end position="236"/>
    </location>
</feature>
<keyword evidence="3" id="KW-1185">Reference proteome</keyword>
<dbReference type="EMBL" id="KN847137">
    <property type="protein sequence ID" value="KIW21844.1"/>
    <property type="molecule type" value="Genomic_DNA"/>
</dbReference>
<gene>
    <name evidence="2" type="ORF">PV07_12732</name>
</gene>
<evidence type="ECO:0000256" key="1">
    <source>
        <dbReference type="SAM" id="Phobius"/>
    </source>
</evidence>
<reference evidence="2 3" key="1">
    <citation type="submission" date="2015-01" db="EMBL/GenBank/DDBJ databases">
        <title>The Genome Sequence of Cladophialophora immunda CBS83496.</title>
        <authorList>
            <consortium name="The Broad Institute Genomics Platform"/>
            <person name="Cuomo C."/>
            <person name="de Hoog S."/>
            <person name="Gorbushina A."/>
            <person name="Stielow B."/>
            <person name="Teixiera M."/>
            <person name="Abouelleil A."/>
            <person name="Chapman S.B."/>
            <person name="Priest M."/>
            <person name="Young S.K."/>
            <person name="Wortman J."/>
            <person name="Nusbaum C."/>
            <person name="Birren B."/>
        </authorList>
    </citation>
    <scope>NUCLEOTIDE SEQUENCE [LARGE SCALE GENOMIC DNA]</scope>
    <source>
        <strain evidence="2 3">CBS 83496</strain>
    </source>
</reference>
<name>A0A0D2CE57_9EURO</name>
<keyword evidence="1" id="KW-0812">Transmembrane</keyword>
<evidence type="ECO:0000313" key="2">
    <source>
        <dbReference type="EMBL" id="KIW21844.1"/>
    </source>
</evidence>
<protein>
    <submittedName>
        <fullName evidence="2">Uncharacterized protein</fullName>
    </submittedName>
</protein>
<feature type="transmembrane region" description="Helical" evidence="1">
    <location>
        <begin position="178"/>
        <end position="198"/>
    </location>
</feature>
<dbReference type="RefSeq" id="XP_016242060.1">
    <property type="nucleotide sequence ID" value="XM_016400293.1"/>
</dbReference>
<dbReference type="AlphaFoldDB" id="A0A0D2CE57"/>
<evidence type="ECO:0000313" key="3">
    <source>
        <dbReference type="Proteomes" id="UP000054466"/>
    </source>
</evidence>
<dbReference type="OrthoDB" id="4117650at2759"/>
<dbReference type="GeneID" id="27351926"/>
<accession>A0A0D2CE57</accession>
<organism evidence="2 3">
    <name type="scientific">Cladophialophora immunda</name>
    <dbReference type="NCBI Taxonomy" id="569365"/>
    <lineage>
        <taxon>Eukaryota</taxon>
        <taxon>Fungi</taxon>
        <taxon>Dikarya</taxon>
        <taxon>Ascomycota</taxon>
        <taxon>Pezizomycotina</taxon>
        <taxon>Eurotiomycetes</taxon>
        <taxon>Chaetothyriomycetidae</taxon>
        <taxon>Chaetothyriales</taxon>
        <taxon>Herpotrichiellaceae</taxon>
        <taxon>Cladophialophora</taxon>
    </lineage>
</organism>